<dbReference type="Pfam" id="PF02275">
    <property type="entry name" value="CBAH"/>
    <property type="match status" value="1"/>
</dbReference>
<dbReference type="PANTHER" id="PTHR35527:SF2">
    <property type="entry name" value="HYDROLASE"/>
    <property type="match status" value="1"/>
</dbReference>
<dbReference type="STRING" id="1227490.C479_04482"/>
<dbReference type="RefSeq" id="WP_007698457.1">
    <property type="nucleotide sequence ID" value="NZ_AOIQ01000008.1"/>
</dbReference>
<dbReference type="SUPFAM" id="SSF56235">
    <property type="entry name" value="N-terminal nucleophile aminohydrolases (Ntn hydrolases)"/>
    <property type="match status" value="1"/>
</dbReference>
<evidence type="ECO:0000313" key="4">
    <source>
        <dbReference type="EMBL" id="ELZ12623.1"/>
    </source>
</evidence>
<dbReference type="InterPro" id="IPR052193">
    <property type="entry name" value="Peptidase_C59"/>
</dbReference>
<dbReference type="AlphaFoldDB" id="M0BQI6"/>
<dbReference type="InterPro" id="IPR029132">
    <property type="entry name" value="CBAH/NAAA_C"/>
</dbReference>
<protein>
    <submittedName>
        <fullName evidence="4">Choloylglycine hydrolase</fullName>
    </submittedName>
</protein>
<proteinExistence type="inferred from homology"/>
<dbReference type="Proteomes" id="UP000011560">
    <property type="component" value="Unassembled WGS sequence"/>
</dbReference>
<dbReference type="EMBL" id="AOIQ01000008">
    <property type="protein sequence ID" value="ELZ12623.1"/>
    <property type="molecule type" value="Genomic_DNA"/>
</dbReference>
<gene>
    <name evidence="4" type="ORF">C479_04482</name>
</gene>
<evidence type="ECO:0000256" key="1">
    <source>
        <dbReference type="ARBA" id="ARBA00006625"/>
    </source>
</evidence>
<dbReference type="PATRIC" id="fig|1227490.4.peg.905"/>
<dbReference type="PANTHER" id="PTHR35527">
    <property type="entry name" value="CHOLOYLGLYCINE HYDROLASE"/>
    <property type="match status" value="1"/>
</dbReference>
<evidence type="ECO:0000313" key="5">
    <source>
        <dbReference type="Proteomes" id="UP000011560"/>
    </source>
</evidence>
<dbReference type="Gene3D" id="3.60.60.10">
    <property type="entry name" value="Penicillin V Acylase, Chain A"/>
    <property type="match status" value="1"/>
</dbReference>
<dbReference type="InterPro" id="IPR029055">
    <property type="entry name" value="Ntn_hydrolases_N"/>
</dbReference>
<organism evidence="4 5">
    <name type="scientific">Halovivax asiaticus JCM 14624</name>
    <dbReference type="NCBI Taxonomy" id="1227490"/>
    <lineage>
        <taxon>Archaea</taxon>
        <taxon>Methanobacteriati</taxon>
        <taxon>Methanobacteriota</taxon>
        <taxon>Stenosarchaea group</taxon>
        <taxon>Halobacteria</taxon>
        <taxon>Halobacteriales</taxon>
        <taxon>Natrialbaceae</taxon>
        <taxon>Halovivax</taxon>
    </lineage>
</organism>
<accession>M0BQI6</accession>
<evidence type="ECO:0000256" key="2">
    <source>
        <dbReference type="ARBA" id="ARBA00022801"/>
    </source>
</evidence>
<dbReference type="GO" id="GO:0016787">
    <property type="term" value="F:hydrolase activity"/>
    <property type="evidence" value="ECO:0007669"/>
    <property type="project" value="UniProtKB-KW"/>
</dbReference>
<keyword evidence="2 4" id="KW-0378">Hydrolase</keyword>
<feature type="domain" description="Choloylglycine hydrolase/NAAA C-terminal" evidence="3">
    <location>
        <begin position="2"/>
        <end position="287"/>
    </location>
</feature>
<reference evidence="4 5" key="1">
    <citation type="journal article" date="2014" name="PLoS Genet.">
        <title>Phylogenetically driven sequencing of extremely halophilic archaea reveals strategies for static and dynamic osmo-response.</title>
        <authorList>
            <person name="Becker E.A."/>
            <person name="Seitzer P.M."/>
            <person name="Tritt A."/>
            <person name="Larsen D."/>
            <person name="Krusor M."/>
            <person name="Yao A.I."/>
            <person name="Wu D."/>
            <person name="Madern D."/>
            <person name="Eisen J.A."/>
            <person name="Darling A.E."/>
            <person name="Facciotti M.T."/>
        </authorList>
    </citation>
    <scope>NUCLEOTIDE SEQUENCE [LARGE SCALE GENOMIC DNA]</scope>
    <source>
        <strain evidence="4 5">JCM 14624</strain>
    </source>
</reference>
<dbReference type="OrthoDB" id="66902at2157"/>
<comment type="caution">
    <text evidence="4">The sequence shown here is derived from an EMBL/GenBank/DDBJ whole genome shotgun (WGS) entry which is preliminary data.</text>
</comment>
<dbReference type="CDD" id="cd01902">
    <property type="entry name" value="Ntn_CGH"/>
    <property type="match status" value="1"/>
</dbReference>
<sequence length="341" mass="37296">MCTRLVYLGPEGRVLTARSMDWKRDIGTSIWTLPRGIERTGEVGPASMDWTADYGSVVATAYDVATTDGLNEAGLAANLLWLPESAYPAWDAETPALSISLWAQYMLDSFPTVADAVQHVRDEDFVVVTDQVPGEDRLAALHLSLSDATGDSAIMEYVDGELVVHHDRDYQVMTNSPTFDKQLALAEYWNEIGGTVMLPGTNRPADRFARARFYVGAIPQVEDRREATANVFSVIRNVSVPHGIATPDAPHISSTRWRTVADHKDGIYYFESALMPNTFWLDLDEVDFGPDADARTLQLGPEQSNTFAGDVSDELVATEPFSFLGQQPASAIGDGGEETTG</sequence>
<comment type="similarity">
    <text evidence="1">Belongs to the peptidase C59 family.</text>
</comment>
<name>M0BQI6_9EURY</name>
<keyword evidence="5" id="KW-1185">Reference proteome</keyword>
<evidence type="ECO:0000259" key="3">
    <source>
        <dbReference type="Pfam" id="PF02275"/>
    </source>
</evidence>